<evidence type="ECO:0000256" key="4">
    <source>
        <dbReference type="SAM" id="MobiDB-lite"/>
    </source>
</evidence>
<evidence type="ECO:0000313" key="8">
    <source>
        <dbReference type="Proteomes" id="UP001174936"/>
    </source>
</evidence>
<sequence length="552" mass="60205">MAGLVRATALRAVLILIAVPAAAADDGDDFSNNLFSDLAPLLALFGERVTTQFMSQAVGWADNIILAIGPLGVVTIVVSTIRVGGPIWLRAIIGRARENRAVVEEEVISRVLSLQDAVKKNYLQPINRACSIGPLWRRGSDGKPSEDVEKKIEETPSNKGELQAPIPKKLIIIRNKTDAAPNLLLNIDRFPSSSLDGYAYRCTAIGTLFLVLGLLVCSHVVESSTAEDLYRPNGFEARMVYLQKAGTVSDHTGAVKRSKRTTTWGCRDGGLWRGKSGAPFRGGPTSRPRITALRLGSPWQPFTLQNQHLFRMAQDLHATGLGSLSDIYLCIIPPLSLTHRLPQADSAVSWAHQHLVRPGLTGRWREVVEGFIWLLGTFPNGDPVRAHLAAKRTSEQRLNNRTAHGSTASLEIPGRQPTGYGACARRSGKHRAAQGGRAENGHQECVLYLESKLPKGEGRWPVDERGRTPLHVAASRFGNVDTARILLDKGCPIDQQAKYGTTALHFAAVVGDVAIAQLLPLTCFEVGRHLETWKQYHALRCLRSGRVITSIG</sequence>
<dbReference type="Pfam" id="PF12796">
    <property type="entry name" value="Ank_2"/>
    <property type="match status" value="1"/>
</dbReference>
<keyword evidence="2 3" id="KW-0040">ANK repeat</keyword>
<gene>
    <name evidence="7" type="ORF">B0T16DRAFT_449529</name>
</gene>
<dbReference type="SMART" id="SM00248">
    <property type="entry name" value="ANK"/>
    <property type="match status" value="2"/>
</dbReference>
<proteinExistence type="predicted"/>
<dbReference type="PROSITE" id="PS50297">
    <property type="entry name" value="ANK_REP_REGION"/>
    <property type="match status" value="1"/>
</dbReference>
<feature type="repeat" description="ANK" evidence="3">
    <location>
        <begin position="465"/>
        <end position="498"/>
    </location>
</feature>
<evidence type="ECO:0000256" key="6">
    <source>
        <dbReference type="SAM" id="SignalP"/>
    </source>
</evidence>
<comment type="caution">
    <text evidence="7">The sequence shown here is derived from an EMBL/GenBank/DDBJ whole genome shotgun (WGS) entry which is preliminary data.</text>
</comment>
<feature type="compositionally biased region" description="Basic and acidic residues" evidence="4">
    <location>
        <begin position="138"/>
        <end position="156"/>
    </location>
</feature>
<dbReference type="AlphaFoldDB" id="A0AA39XSG2"/>
<keyword evidence="5" id="KW-0472">Membrane</keyword>
<accession>A0AA39XSG2</accession>
<dbReference type="InterPro" id="IPR002110">
    <property type="entry name" value="Ankyrin_rpt"/>
</dbReference>
<evidence type="ECO:0000256" key="3">
    <source>
        <dbReference type="PROSITE-ProRule" id="PRU00023"/>
    </source>
</evidence>
<dbReference type="SUPFAM" id="SSF48403">
    <property type="entry name" value="Ankyrin repeat"/>
    <property type="match status" value="1"/>
</dbReference>
<dbReference type="PANTHER" id="PTHR24173">
    <property type="entry name" value="ANKYRIN REPEAT CONTAINING"/>
    <property type="match status" value="1"/>
</dbReference>
<evidence type="ECO:0000313" key="7">
    <source>
        <dbReference type="EMBL" id="KAK0638562.1"/>
    </source>
</evidence>
<evidence type="ECO:0000256" key="2">
    <source>
        <dbReference type="ARBA" id="ARBA00023043"/>
    </source>
</evidence>
<dbReference type="Gene3D" id="1.25.40.20">
    <property type="entry name" value="Ankyrin repeat-containing domain"/>
    <property type="match status" value="1"/>
</dbReference>
<evidence type="ECO:0000256" key="5">
    <source>
        <dbReference type="SAM" id="Phobius"/>
    </source>
</evidence>
<feature type="transmembrane region" description="Helical" evidence="5">
    <location>
        <begin position="64"/>
        <end position="89"/>
    </location>
</feature>
<feature type="signal peptide" evidence="6">
    <location>
        <begin position="1"/>
        <end position="24"/>
    </location>
</feature>
<feature type="transmembrane region" description="Helical" evidence="5">
    <location>
        <begin position="198"/>
        <end position="221"/>
    </location>
</feature>
<dbReference type="PANTHER" id="PTHR24173:SF74">
    <property type="entry name" value="ANKYRIN REPEAT DOMAIN-CONTAINING PROTEIN 16"/>
    <property type="match status" value="1"/>
</dbReference>
<keyword evidence="1" id="KW-0677">Repeat</keyword>
<keyword evidence="5" id="KW-0812">Transmembrane</keyword>
<keyword evidence="8" id="KW-1185">Reference proteome</keyword>
<reference evidence="7" key="1">
    <citation type="submission" date="2023-06" db="EMBL/GenBank/DDBJ databases">
        <title>Genome-scale phylogeny and comparative genomics of the fungal order Sordariales.</title>
        <authorList>
            <consortium name="Lawrence Berkeley National Laboratory"/>
            <person name="Hensen N."/>
            <person name="Bonometti L."/>
            <person name="Westerberg I."/>
            <person name="Brannstrom I.O."/>
            <person name="Guillou S."/>
            <person name="Cros-Aarteil S."/>
            <person name="Calhoun S."/>
            <person name="Haridas S."/>
            <person name="Kuo A."/>
            <person name="Mondo S."/>
            <person name="Pangilinan J."/>
            <person name="Riley R."/>
            <person name="Labutti K."/>
            <person name="Andreopoulos B."/>
            <person name="Lipzen A."/>
            <person name="Chen C."/>
            <person name="Yanf M."/>
            <person name="Daum C."/>
            <person name="Ng V."/>
            <person name="Clum A."/>
            <person name="Steindorff A."/>
            <person name="Ohm R."/>
            <person name="Martin F."/>
            <person name="Silar P."/>
            <person name="Natvig D."/>
            <person name="Lalanne C."/>
            <person name="Gautier V."/>
            <person name="Ament-Velasquez S.L."/>
            <person name="Kruys A."/>
            <person name="Hutchinson M.I."/>
            <person name="Powell A.J."/>
            <person name="Barry K."/>
            <person name="Miller A.N."/>
            <person name="Grigoriev I.V."/>
            <person name="Debuchy R."/>
            <person name="Gladieux P."/>
            <person name="Thoren M.H."/>
            <person name="Johannesson H."/>
        </authorList>
    </citation>
    <scope>NUCLEOTIDE SEQUENCE</scope>
    <source>
        <strain evidence="7">SMH2532-1</strain>
    </source>
</reference>
<evidence type="ECO:0000256" key="1">
    <source>
        <dbReference type="ARBA" id="ARBA00022737"/>
    </source>
</evidence>
<dbReference type="InterPro" id="IPR036770">
    <property type="entry name" value="Ankyrin_rpt-contain_sf"/>
</dbReference>
<feature type="chain" id="PRO_5041332503" evidence="6">
    <location>
        <begin position="25"/>
        <end position="552"/>
    </location>
</feature>
<dbReference type="EMBL" id="JAULSV010000007">
    <property type="protein sequence ID" value="KAK0638562.1"/>
    <property type="molecule type" value="Genomic_DNA"/>
</dbReference>
<keyword evidence="5" id="KW-1133">Transmembrane helix</keyword>
<name>A0AA39XSG2_9PEZI</name>
<organism evidence="7 8">
    <name type="scientific">Cercophora newfieldiana</name>
    <dbReference type="NCBI Taxonomy" id="92897"/>
    <lineage>
        <taxon>Eukaryota</taxon>
        <taxon>Fungi</taxon>
        <taxon>Dikarya</taxon>
        <taxon>Ascomycota</taxon>
        <taxon>Pezizomycotina</taxon>
        <taxon>Sordariomycetes</taxon>
        <taxon>Sordariomycetidae</taxon>
        <taxon>Sordariales</taxon>
        <taxon>Lasiosphaeriaceae</taxon>
        <taxon>Cercophora</taxon>
    </lineage>
</organism>
<dbReference type="PROSITE" id="PS50088">
    <property type="entry name" value="ANK_REPEAT"/>
    <property type="match status" value="1"/>
</dbReference>
<keyword evidence="6" id="KW-0732">Signal</keyword>
<dbReference type="Proteomes" id="UP001174936">
    <property type="component" value="Unassembled WGS sequence"/>
</dbReference>
<protein>
    <submittedName>
        <fullName evidence="7">Uncharacterized protein</fullName>
    </submittedName>
</protein>
<feature type="region of interest" description="Disordered" evidence="4">
    <location>
        <begin position="138"/>
        <end position="160"/>
    </location>
</feature>